<evidence type="ECO:0000313" key="1">
    <source>
        <dbReference type="EMBL" id="GFG37898.1"/>
    </source>
</evidence>
<dbReference type="AlphaFoldDB" id="A0A6L2Q4Z6"/>
<reference evidence="2" key="1">
    <citation type="submission" date="2020-01" db="EMBL/GenBank/DDBJ databases">
        <title>Draft genome sequence of the Termite Coptotermes fromosanus.</title>
        <authorList>
            <person name="Itakura S."/>
            <person name="Yosikawa Y."/>
            <person name="Umezawa K."/>
        </authorList>
    </citation>
    <scope>NUCLEOTIDE SEQUENCE [LARGE SCALE GENOMIC DNA]</scope>
</reference>
<name>A0A6L2Q4Z6_COPFO</name>
<protein>
    <submittedName>
        <fullName evidence="1">Uncharacterized protein</fullName>
    </submittedName>
</protein>
<evidence type="ECO:0000313" key="2">
    <source>
        <dbReference type="Proteomes" id="UP000502823"/>
    </source>
</evidence>
<sequence length="75" mass="8535">MDTSATRSVSQCDTCSGQCDVGGLSLQSLCDTHNNEETSEILSRVYRPHGTLARTLYYKYLADERLQRYDRNKVN</sequence>
<organism evidence="1 2">
    <name type="scientific">Coptotermes formosanus</name>
    <name type="common">Formosan subterranean termite</name>
    <dbReference type="NCBI Taxonomy" id="36987"/>
    <lineage>
        <taxon>Eukaryota</taxon>
        <taxon>Metazoa</taxon>
        <taxon>Ecdysozoa</taxon>
        <taxon>Arthropoda</taxon>
        <taxon>Hexapoda</taxon>
        <taxon>Insecta</taxon>
        <taxon>Pterygota</taxon>
        <taxon>Neoptera</taxon>
        <taxon>Polyneoptera</taxon>
        <taxon>Dictyoptera</taxon>
        <taxon>Blattodea</taxon>
        <taxon>Blattoidea</taxon>
        <taxon>Termitoidae</taxon>
        <taxon>Rhinotermitidae</taxon>
        <taxon>Coptotermes</taxon>
    </lineage>
</organism>
<comment type="caution">
    <text evidence="1">The sequence shown here is derived from an EMBL/GenBank/DDBJ whole genome shotgun (WGS) entry which is preliminary data.</text>
</comment>
<dbReference type="Proteomes" id="UP000502823">
    <property type="component" value="Unassembled WGS sequence"/>
</dbReference>
<dbReference type="EMBL" id="BLKM01000729">
    <property type="protein sequence ID" value="GFG37898.1"/>
    <property type="molecule type" value="Genomic_DNA"/>
</dbReference>
<dbReference type="InParanoid" id="A0A6L2Q4Z6"/>
<keyword evidence="2" id="KW-1185">Reference proteome</keyword>
<dbReference type="OrthoDB" id="199041at2759"/>
<gene>
    <name evidence="1" type="ORF">Cfor_07388</name>
</gene>
<accession>A0A6L2Q4Z6</accession>
<proteinExistence type="predicted"/>